<organism evidence="1 2">
    <name type="scientific">Streptoalloteichus tenebrarius (strain ATCC 17920 / DSM 40477 / JCM 4838 / CBS 697.72 / NBRC 16177 / NCIMB 11028 / NRRL B-12390 / A12253. 1 / ISP 5477)</name>
    <name type="common">Streptomyces tenebrarius</name>
    <dbReference type="NCBI Taxonomy" id="1933"/>
    <lineage>
        <taxon>Bacteria</taxon>
        <taxon>Bacillati</taxon>
        <taxon>Actinomycetota</taxon>
        <taxon>Actinomycetes</taxon>
        <taxon>Pseudonocardiales</taxon>
        <taxon>Pseudonocardiaceae</taxon>
        <taxon>Streptoalloteichus</taxon>
    </lineage>
</organism>
<protein>
    <submittedName>
        <fullName evidence="1">Uncharacterized protein</fullName>
    </submittedName>
</protein>
<dbReference type="EMBL" id="JAMTCP010000007">
    <property type="protein sequence ID" value="MCP2258245.1"/>
    <property type="molecule type" value="Genomic_DNA"/>
</dbReference>
<comment type="caution">
    <text evidence="1">The sequence shown here is derived from an EMBL/GenBank/DDBJ whole genome shotgun (WGS) entry which is preliminary data.</text>
</comment>
<keyword evidence="2" id="KW-1185">Reference proteome</keyword>
<reference evidence="1 2" key="1">
    <citation type="submission" date="2022-06" db="EMBL/GenBank/DDBJ databases">
        <title>Genomic Encyclopedia of Archaeal and Bacterial Type Strains, Phase II (KMG-II): from individual species to whole genera.</title>
        <authorList>
            <person name="Goeker M."/>
        </authorList>
    </citation>
    <scope>NUCLEOTIDE SEQUENCE [LARGE SCALE GENOMIC DNA]</scope>
    <source>
        <strain evidence="1 2">DSM 40477</strain>
    </source>
</reference>
<accession>A0ABT1HS15</accession>
<name>A0ABT1HS15_STRSD</name>
<evidence type="ECO:0000313" key="2">
    <source>
        <dbReference type="Proteomes" id="UP001205311"/>
    </source>
</evidence>
<proteinExistence type="predicted"/>
<dbReference type="Proteomes" id="UP001205311">
    <property type="component" value="Unassembled WGS sequence"/>
</dbReference>
<gene>
    <name evidence="1" type="ORF">LX15_001939</name>
</gene>
<evidence type="ECO:0000313" key="1">
    <source>
        <dbReference type="EMBL" id="MCP2258245.1"/>
    </source>
</evidence>
<sequence>MTGLAVGLLGVAFWMLGHWARCVRPECQVCGVELRDVLVPTADGGFVLVLPGPRSGFGSVLPVSPEP</sequence>